<keyword evidence="2" id="KW-1185">Reference proteome</keyword>
<sequence length="156" mass="17524">MNCISSSPLFELHSLSYDYEAFTALTYSLPSQPHDNTDAQSVVDQYVNITNSQLEGLGTRNPQGVLEDATQYGLASAINVLVLEIRRFFVSLILQKNSFTKDQRVVLYDTVLAQNRIVDSFLQGTPEFAPKVLEIVQRDLEVARQSYASTSNELRD</sequence>
<dbReference type="EMBL" id="JAACFV010000183">
    <property type="protein sequence ID" value="KAF7503344.1"/>
    <property type="molecule type" value="Genomic_DNA"/>
</dbReference>
<proteinExistence type="predicted"/>
<gene>
    <name evidence="1" type="ORF">GJ744_003950</name>
</gene>
<evidence type="ECO:0000313" key="1">
    <source>
        <dbReference type="EMBL" id="KAF7503344.1"/>
    </source>
</evidence>
<dbReference type="Proteomes" id="UP000606974">
    <property type="component" value="Unassembled WGS sequence"/>
</dbReference>
<reference evidence="1" key="1">
    <citation type="submission" date="2020-02" db="EMBL/GenBank/DDBJ databases">
        <authorList>
            <person name="Palmer J.M."/>
        </authorList>
    </citation>
    <scope>NUCLEOTIDE SEQUENCE</scope>
    <source>
        <strain evidence="1">EPUS1.4</strain>
        <tissue evidence="1">Thallus</tissue>
    </source>
</reference>
<dbReference type="OrthoDB" id="10427428at2759"/>
<name>A0A8H7A9B9_9EURO</name>
<protein>
    <submittedName>
        <fullName evidence="1">Uncharacterized protein</fullName>
    </submittedName>
</protein>
<evidence type="ECO:0000313" key="2">
    <source>
        <dbReference type="Proteomes" id="UP000606974"/>
    </source>
</evidence>
<dbReference type="AlphaFoldDB" id="A0A8H7A9B9"/>
<comment type="caution">
    <text evidence="1">The sequence shown here is derived from an EMBL/GenBank/DDBJ whole genome shotgun (WGS) entry which is preliminary data.</text>
</comment>
<accession>A0A8H7A9B9</accession>
<organism evidence="1 2">
    <name type="scientific">Endocarpon pusillum</name>
    <dbReference type="NCBI Taxonomy" id="364733"/>
    <lineage>
        <taxon>Eukaryota</taxon>
        <taxon>Fungi</taxon>
        <taxon>Dikarya</taxon>
        <taxon>Ascomycota</taxon>
        <taxon>Pezizomycotina</taxon>
        <taxon>Eurotiomycetes</taxon>
        <taxon>Chaetothyriomycetidae</taxon>
        <taxon>Verrucariales</taxon>
        <taxon>Verrucariaceae</taxon>
        <taxon>Endocarpon</taxon>
    </lineage>
</organism>